<name>A0A2U1LU88_ARTAN</name>
<dbReference type="AlphaFoldDB" id="A0A2U1LU88"/>
<protein>
    <submittedName>
        <fullName evidence="1">Uncharacterized protein</fullName>
    </submittedName>
</protein>
<dbReference type="EMBL" id="PKPP01007752">
    <property type="protein sequence ID" value="PWA52544.1"/>
    <property type="molecule type" value="Genomic_DNA"/>
</dbReference>
<organism evidence="1 2">
    <name type="scientific">Artemisia annua</name>
    <name type="common">Sweet wormwood</name>
    <dbReference type="NCBI Taxonomy" id="35608"/>
    <lineage>
        <taxon>Eukaryota</taxon>
        <taxon>Viridiplantae</taxon>
        <taxon>Streptophyta</taxon>
        <taxon>Embryophyta</taxon>
        <taxon>Tracheophyta</taxon>
        <taxon>Spermatophyta</taxon>
        <taxon>Magnoliopsida</taxon>
        <taxon>eudicotyledons</taxon>
        <taxon>Gunneridae</taxon>
        <taxon>Pentapetalae</taxon>
        <taxon>asterids</taxon>
        <taxon>campanulids</taxon>
        <taxon>Asterales</taxon>
        <taxon>Asteraceae</taxon>
        <taxon>Asteroideae</taxon>
        <taxon>Anthemideae</taxon>
        <taxon>Artemisiinae</taxon>
        <taxon>Artemisia</taxon>
    </lineage>
</organism>
<sequence>MVQRLASGHIQCMKCRRLDIDLGFRKGNMVMVIQHEATCIQPSVRTGPHHLPPGDGPREVGWAEATVDEPEGFDNNIQNKAQVTKL</sequence>
<comment type="caution">
    <text evidence="1">The sequence shown here is derived from an EMBL/GenBank/DDBJ whole genome shotgun (WGS) entry which is preliminary data.</text>
</comment>
<gene>
    <name evidence="1" type="ORF">CTI12_AA446220</name>
</gene>
<keyword evidence="2" id="KW-1185">Reference proteome</keyword>
<proteinExistence type="predicted"/>
<reference evidence="1 2" key="1">
    <citation type="journal article" date="2018" name="Mol. Plant">
        <title>The genome of Artemisia annua provides insight into the evolution of Asteraceae family and artemisinin biosynthesis.</title>
        <authorList>
            <person name="Shen Q."/>
            <person name="Zhang L."/>
            <person name="Liao Z."/>
            <person name="Wang S."/>
            <person name="Yan T."/>
            <person name="Shi P."/>
            <person name="Liu M."/>
            <person name="Fu X."/>
            <person name="Pan Q."/>
            <person name="Wang Y."/>
            <person name="Lv Z."/>
            <person name="Lu X."/>
            <person name="Zhang F."/>
            <person name="Jiang W."/>
            <person name="Ma Y."/>
            <person name="Chen M."/>
            <person name="Hao X."/>
            <person name="Li L."/>
            <person name="Tang Y."/>
            <person name="Lv G."/>
            <person name="Zhou Y."/>
            <person name="Sun X."/>
            <person name="Brodelius P.E."/>
            <person name="Rose J.K.C."/>
            <person name="Tang K."/>
        </authorList>
    </citation>
    <scope>NUCLEOTIDE SEQUENCE [LARGE SCALE GENOMIC DNA]</scope>
    <source>
        <strain evidence="2">cv. Huhao1</strain>
        <tissue evidence="1">Leaf</tissue>
    </source>
</reference>
<evidence type="ECO:0000313" key="2">
    <source>
        <dbReference type="Proteomes" id="UP000245207"/>
    </source>
</evidence>
<accession>A0A2U1LU88</accession>
<evidence type="ECO:0000313" key="1">
    <source>
        <dbReference type="EMBL" id="PWA52544.1"/>
    </source>
</evidence>
<dbReference type="Proteomes" id="UP000245207">
    <property type="component" value="Unassembled WGS sequence"/>
</dbReference>